<dbReference type="Proteomes" id="UP000053201">
    <property type="component" value="Unassembled WGS sequence"/>
</dbReference>
<sequence>MVGFAGDDANPDDHRGNMSPDRSPPHSSPPQTESSYIDLPSSSPNPPSNSPPVESQPSEPQDAAQATRMQSVFHRLLFSSSRGHQPNNTRERWDEMCFVTLKQTNERRRKNLEPKVQLICFAKRPPGDDSQNDHLHLILSHDFEETTRHIEGMNQNMKETPQTSDSTLSTTVQIDLTQSIGSRAFAAKEYMATLFRPQMELAKKYAESWSNGSQAKLIRTYIVVVGSGAPIHLAKRCWRRWQEWSSHSRK</sequence>
<gene>
    <name evidence="2" type="ORF">SPPG_09331</name>
</gene>
<protein>
    <submittedName>
        <fullName evidence="2">Uncharacterized protein</fullName>
    </submittedName>
</protein>
<dbReference type="OrthoDB" id="2107189at2759"/>
<dbReference type="InParanoid" id="A0A0L0HBL0"/>
<dbReference type="VEuPathDB" id="FungiDB:SPPG_09331"/>
<reference evidence="2 3" key="1">
    <citation type="submission" date="2009-08" db="EMBL/GenBank/DDBJ databases">
        <title>The Genome Sequence of Spizellomyces punctatus strain DAOM BR117.</title>
        <authorList>
            <consortium name="The Broad Institute Genome Sequencing Platform"/>
            <person name="Russ C."/>
            <person name="Cuomo C."/>
            <person name="Shea T."/>
            <person name="Young S.K."/>
            <person name="Zeng Q."/>
            <person name="Koehrsen M."/>
            <person name="Haas B."/>
            <person name="Borodovsky M."/>
            <person name="Guigo R."/>
            <person name="Alvarado L."/>
            <person name="Berlin A."/>
            <person name="Bochicchio J."/>
            <person name="Borenstein D."/>
            <person name="Chapman S."/>
            <person name="Chen Z."/>
            <person name="Engels R."/>
            <person name="Freedman E."/>
            <person name="Gellesch M."/>
            <person name="Goldberg J."/>
            <person name="Griggs A."/>
            <person name="Gujja S."/>
            <person name="Heiman D."/>
            <person name="Hepburn T."/>
            <person name="Howarth C."/>
            <person name="Jen D."/>
            <person name="Larson L."/>
            <person name="Lewis B."/>
            <person name="Mehta T."/>
            <person name="Park D."/>
            <person name="Pearson M."/>
            <person name="Roberts A."/>
            <person name="Saif S."/>
            <person name="Shenoy N."/>
            <person name="Sisk P."/>
            <person name="Stolte C."/>
            <person name="Sykes S."/>
            <person name="Thomson T."/>
            <person name="Walk T."/>
            <person name="White J."/>
            <person name="Yandava C."/>
            <person name="Burger G."/>
            <person name="Gray M.W."/>
            <person name="Holland P.W.H."/>
            <person name="King N."/>
            <person name="Lang F.B.F."/>
            <person name="Roger A.J."/>
            <person name="Ruiz-Trillo I."/>
            <person name="Lander E."/>
            <person name="Nusbaum C."/>
        </authorList>
    </citation>
    <scope>NUCLEOTIDE SEQUENCE [LARGE SCALE GENOMIC DNA]</scope>
    <source>
        <strain evidence="2 3">DAOM BR117</strain>
    </source>
</reference>
<dbReference type="RefSeq" id="XP_016607025.1">
    <property type="nucleotide sequence ID" value="XM_016757490.1"/>
</dbReference>
<name>A0A0L0HBL0_SPIPD</name>
<evidence type="ECO:0000313" key="3">
    <source>
        <dbReference type="Proteomes" id="UP000053201"/>
    </source>
</evidence>
<keyword evidence="3" id="KW-1185">Reference proteome</keyword>
<organism evidence="2 3">
    <name type="scientific">Spizellomyces punctatus (strain DAOM BR117)</name>
    <dbReference type="NCBI Taxonomy" id="645134"/>
    <lineage>
        <taxon>Eukaryota</taxon>
        <taxon>Fungi</taxon>
        <taxon>Fungi incertae sedis</taxon>
        <taxon>Chytridiomycota</taxon>
        <taxon>Chytridiomycota incertae sedis</taxon>
        <taxon>Chytridiomycetes</taxon>
        <taxon>Spizellomycetales</taxon>
        <taxon>Spizellomycetaceae</taxon>
        <taxon>Spizellomyces</taxon>
    </lineage>
</organism>
<evidence type="ECO:0000313" key="2">
    <source>
        <dbReference type="EMBL" id="KNC98985.1"/>
    </source>
</evidence>
<evidence type="ECO:0000256" key="1">
    <source>
        <dbReference type="SAM" id="MobiDB-lite"/>
    </source>
</evidence>
<dbReference type="EMBL" id="KQ257459">
    <property type="protein sequence ID" value="KNC98985.1"/>
    <property type="molecule type" value="Genomic_DNA"/>
</dbReference>
<feature type="region of interest" description="Disordered" evidence="1">
    <location>
        <begin position="1"/>
        <end position="67"/>
    </location>
</feature>
<dbReference type="GeneID" id="27692456"/>
<proteinExistence type="predicted"/>
<accession>A0A0L0HBL0</accession>
<dbReference type="AlphaFoldDB" id="A0A0L0HBL0"/>
<feature type="compositionally biased region" description="Low complexity" evidence="1">
    <location>
        <begin position="51"/>
        <end position="61"/>
    </location>
</feature>